<evidence type="ECO:0000313" key="9">
    <source>
        <dbReference type="EMBL" id="PGF36254.1"/>
    </source>
</evidence>
<comment type="cofactor">
    <cofactor evidence="1 8">
        <name>FAD</name>
        <dbReference type="ChEBI" id="CHEBI:57692"/>
    </cofactor>
</comment>
<dbReference type="PANTHER" id="PTHR45754:SF3">
    <property type="entry name" value="METHYLENETETRAHYDROFOLATE REDUCTASE (NADPH)"/>
    <property type="match status" value="1"/>
</dbReference>
<dbReference type="Proteomes" id="UP000226191">
    <property type="component" value="Unassembled WGS sequence"/>
</dbReference>
<name>A0A2B7JW05_CUTAC</name>
<dbReference type="GO" id="GO:0071949">
    <property type="term" value="F:FAD binding"/>
    <property type="evidence" value="ECO:0007669"/>
    <property type="project" value="TreeGrafter"/>
</dbReference>
<dbReference type="AlphaFoldDB" id="A0A2B7JW05"/>
<proteinExistence type="inferred from homology"/>
<dbReference type="SUPFAM" id="SSF51730">
    <property type="entry name" value="FAD-linked oxidoreductase"/>
    <property type="match status" value="1"/>
</dbReference>
<dbReference type="Pfam" id="PF02219">
    <property type="entry name" value="MTHFR"/>
    <property type="match status" value="1"/>
</dbReference>
<evidence type="ECO:0000256" key="7">
    <source>
        <dbReference type="ARBA" id="ARBA00048628"/>
    </source>
</evidence>
<keyword evidence="5 8" id="KW-0274">FAD</keyword>
<dbReference type="InterPro" id="IPR003171">
    <property type="entry name" value="Mehydrof_redctse-like"/>
</dbReference>
<comment type="caution">
    <text evidence="9">The sequence shown here is derived from an EMBL/GenBank/DDBJ whole genome shotgun (WGS) entry which is preliminary data.</text>
</comment>
<comment type="similarity">
    <text evidence="3 8">Belongs to the methylenetetrahydrofolate reductase family.</text>
</comment>
<dbReference type="GO" id="GO:0009086">
    <property type="term" value="P:methionine biosynthetic process"/>
    <property type="evidence" value="ECO:0007669"/>
    <property type="project" value="TreeGrafter"/>
</dbReference>
<dbReference type="InterPro" id="IPR029041">
    <property type="entry name" value="FAD-linked_oxidoreductase-like"/>
</dbReference>
<gene>
    <name evidence="9" type="ORF">B1B09_00965</name>
</gene>
<evidence type="ECO:0000256" key="5">
    <source>
        <dbReference type="ARBA" id="ARBA00022827"/>
    </source>
</evidence>
<dbReference type="GO" id="GO:0035999">
    <property type="term" value="P:tetrahydrofolate interconversion"/>
    <property type="evidence" value="ECO:0007669"/>
    <property type="project" value="TreeGrafter"/>
</dbReference>
<comment type="catalytic activity">
    <reaction evidence="7">
        <text>(6S)-5-methyl-5,6,7,8-tetrahydrofolate + NAD(+) = (6R)-5,10-methylene-5,6,7,8-tetrahydrofolate + NADH + H(+)</text>
        <dbReference type="Rhea" id="RHEA:19821"/>
        <dbReference type="ChEBI" id="CHEBI:15378"/>
        <dbReference type="ChEBI" id="CHEBI:15636"/>
        <dbReference type="ChEBI" id="CHEBI:18608"/>
        <dbReference type="ChEBI" id="CHEBI:57540"/>
        <dbReference type="ChEBI" id="CHEBI:57945"/>
        <dbReference type="EC" id="1.5.1.54"/>
    </reaction>
    <physiologicalReaction direction="right-to-left" evidence="7">
        <dbReference type="Rhea" id="RHEA:19823"/>
    </physiologicalReaction>
</comment>
<dbReference type="RefSeq" id="WP_002515233.1">
    <property type="nucleotide sequence ID" value="NZ_AP019664.1"/>
</dbReference>
<dbReference type="GeneID" id="92856720"/>
<keyword evidence="4 8" id="KW-0285">Flavoprotein</keyword>
<evidence type="ECO:0000256" key="8">
    <source>
        <dbReference type="RuleBase" id="RU003862"/>
    </source>
</evidence>
<evidence type="ECO:0000256" key="6">
    <source>
        <dbReference type="ARBA" id="ARBA00023002"/>
    </source>
</evidence>
<evidence type="ECO:0000256" key="4">
    <source>
        <dbReference type="ARBA" id="ARBA00022630"/>
    </source>
</evidence>
<comment type="pathway">
    <text evidence="2 8">One-carbon metabolism; tetrahydrofolate interconversion.</text>
</comment>
<protein>
    <recommendedName>
        <fullName evidence="8">Methylenetetrahydrofolate reductase</fullName>
    </recommendedName>
</protein>
<accession>A0A2B7JW05</accession>
<dbReference type="Gene3D" id="3.20.20.220">
    <property type="match status" value="1"/>
</dbReference>
<reference evidence="9 10" key="1">
    <citation type="submission" date="2017-02" db="EMBL/GenBank/DDBJ databases">
        <title>Prevalence of linear plasmids in Cutibacterium acnes isolates obtained from cancerous prostatic tissue.</title>
        <authorList>
            <person name="Davidsson S."/>
            <person name="Bruggemann H."/>
        </authorList>
    </citation>
    <scope>NUCLEOTIDE SEQUENCE [LARGE SCALE GENOMIC DNA]</scope>
    <source>
        <strain evidence="9 10">11-78</strain>
    </source>
</reference>
<evidence type="ECO:0000256" key="3">
    <source>
        <dbReference type="ARBA" id="ARBA00006743"/>
    </source>
</evidence>
<evidence type="ECO:0000256" key="2">
    <source>
        <dbReference type="ARBA" id="ARBA00004777"/>
    </source>
</evidence>
<evidence type="ECO:0000313" key="10">
    <source>
        <dbReference type="Proteomes" id="UP000226191"/>
    </source>
</evidence>
<evidence type="ECO:0000256" key="1">
    <source>
        <dbReference type="ARBA" id="ARBA00001974"/>
    </source>
</evidence>
<dbReference type="GO" id="GO:0005829">
    <property type="term" value="C:cytosol"/>
    <property type="evidence" value="ECO:0007669"/>
    <property type="project" value="TreeGrafter"/>
</dbReference>
<organism evidence="9 10">
    <name type="scientific">Cutibacterium acnes</name>
    <name type="common">Propionibacterium acnes</name>
    <dbReference type="NCBI Taxonomy" id="1747"/>
    <lineage>
        <taxon>Bacteria</taxon>
        <taxon>Bacillati</taxon>
        <taxon>Actinomycetota</taxon>
        <taxon>Actinomycetes</taxon>
        <taxon>Propionibacteriales</taxon>
        <taxon>Propionibacteriaceae</taxon>
        <taxon>Cutibacterium</taxon>
    </lineage>
</organism>
<dbReference type="PANTHER" id="PTHR45754">
    <property type="entry name" value="METHYLENETETRAHYDROFOLATE REDUCTASE"/>
    <property type="match status" value="1"/>
</dbReference>
<dbReference type="EMBL" id="MVCE01000001">
    <property type="protein sequence ID" value="PGF36254.1"/>
    <property type="molecule type" value="Genomic_DNA"/>
</dbReference>
<sequence>MAPDFISVAYGANGSRCDRALRCTQHMVSTGLRTVGHLTCVAQSVADVEQMVADYAESRIDHILAIRGDMLGGAGQPWVAHPWGLPNATELVRLVKWVHPEACIGREGA</sequence>
<dbReference type="GO" id="GO:0106312">
    <property type="term" value="F:methylenetetrahydrofolate reductase (NADH) activity"/>
    <property type="evidence" value="ECO:0007669"/>
    <property type="project" value="UniProtKB-EC"/>
</dbReference>
<keyword evidence="6 8" id="KW-0560">Oxidoreductase</keyword>